<protein>
    <submittedName>
        <fullName evidence="1">Uncharacterized protein</fullName>
    </submittedName>
</protein>
<dbReference type="AlphaFoldDB" id="I7Z893"/>
<dbReference type="InterPro" id="IPR029044">
    <property type="entry name" value="Nucleotide-diphossugar_trans"/>
</dbReference>
<evidence type="ECO:0000313" key="2">
    <source>
        <dbReference type="Proteomes" id="UP000003704"/>
    </source>
</evidence>
<organism evidence="1 2">
    <name type="scientific">Hydrocarboniphaga effusa AP103</name>
    <dbReference type="NCBI Taxonomy" id="1172194"/>
    <lineage>
        <taxon>Bacteria</taxon>
        <taxon>Pseudomonadati</taxon>
        <taxon>Pseudomonadota</taxon>
        <taxon>Gammaproteobacteria</taxon>
        <taxon>Nevskiales</taxon>
        <taxon>Nevskiaceae</taxon>
        <taxon>Hydrocarboniphaga</taxon>
    </lineage>
</organism>
<comment type="caution">
    <text evidence="1">The sequence shown here is derived from an EMBL/GenBank/DDBJ whole genome shotgun (WGS) entry which is preliminary data.</text>
</comment>
<evidence type="ECO:0000313" key="1">
    <source>
        <dbReference type="EMBL" id="EIT68014.1"/>
    </source>
</evidence>
<sequence length="305" mass="34263">MVDRAVYIHSNAKQLIGALVAQHSLRRNSAAPGRFDVEIIMAEDFEFLRRQEGKTYLREGKRVIWTNDDLQSFTPLRFAVPALRGYQGRAVLMDPDIFAVGDINELLDADMGQASLLARRMAADGRRPLHYASSVMLLDCARLRHWDAEADFQKTFDGTVDYRDWMWLLTQPAGSIGTFGDEWNDFDHLDQNTKLLHNTHRRTQPWKTGLRADFTSRGTTFGKRLGIKARKALAAITGGSPTGYYSAHPDPAQERFFFGLLGECLDNGSISPALLEAEIKREHVRADAFELVRKAGRKPALQGAA</sequence>
<dbReference type="Gene3D" id="3.90.550.10">
    <property type="entry name" value="Spore Coat Polysaccharide Biosynthesis Protein SpsA, Chain A"/>
    <property type="match status" value="1"/>
</dbReference>
<dbReference type="RefSeq" id="WP_007187384.1">
    <property type="nucleotide sequence ID" value="NZ_AKGD01000004.1"/>
</dbReference>
<name>I7Z893_9GAMM</name>
<proteinExistence type="predicted"/>
<dbReference type="SUPFAM" id="SSF53448">
    <property type="entry name" value="Nucleotide-diphospho-sugar transferases"/>
    <property type="match status" value="1"/>
</dbReference>
<gene>
    <name evidence="1" type="ORF">WQQ_44490</name>
</gene>
<dbReference type="Proteomes" id="UP000003704">
    <property type="component" value="Unassembled WGS sequence"/>
</dbReference>
<dbReference type="OrthoDB" id="583646at2"/>
<keyword evidence="2" id="KW-1185">Reference proteome</keyword>
<reference evidence="1 2" key="1">
    <citation type="journal article" date="2012" name="J. Bacteriol.">
        <title>Genome Sequence of n-Alkane-Degrading Hydrocarboniphaga effusa Strain AP103T (ATCC BAA-332T).</title>
        <authorList>
            <person name="Chang H.K."/>
            <person name="Zylstra G.J."/>
            <person name="Chae J.C."/>
        </authorList>
    </citation>
    <scope>NUCLEOTIDE SEQUENCE [LARGE SCALE GENOMIC DNA]</scope>
    <source>
        <strain evidence="1 2">AP103</strain>
    </source>
</reference>
<accession>I7Z893</accession>
<dbReference type="EMBL" id="AKGD01000004">
    <property type="protein sequence ID" value="EIT68014.1"/>
    <property type="molecule type" value="Genomic_DNA"/>
</dbReference>
<dbReference type="STRING" id="1172194.WQQ_44490"/>
<dbReference type="PATRIC" id="fig|1172194.4.peg.4313"/>